<keyword evidence="11" id="KW-1185">Reference proteome</keyword>
<sequence>MVAQATGFFHLNSGKFYRAITWKAQQLACDLTDQEEVLAVARGISIDLDGETFLLDGAPRDEELHTPLVDQAVAPVSAFPAVRQEVDRRLTEIAGTRDLVVEGRDMSTVVFPDAEVKVFLDADPAERARRRYEQNGGTGDLKQLEAAIRERDAIDRGKETGRLAQAPDAVYLDTTHLTLRQVCDKVVAIIYDKTNHGRSN</sequence>
<dbReference type="GO" id="GO:0036430">
    <property type="term" value="F:CMP kinase activity"/>
    <property type="evidence" value="ECO:0007669"/>
    <property type="project" value="RHEA"/>
</dbReference>
<evidence type="ECO:0000313" key="11">
    <source>
        <dbReference type="Proteomes" id="UP000237350"/>
    </source>
</evidence>
<evidence type="ECO:0000256" key="4">
    <source>
        <dbReference type="ARBA" id="ARBA00022741"/>
    </source>
</evidence>
<feature type="domain" description="Cytidylate kinase" evidence="9">
    <location>
        <begin position="2"/>
        <end position="190"/>
    </location>
</feature>
<dbReference type="GO" id="GO:0005524">
    <property type="term" value="F:ATP binding"/>
    <property type="evidence" value="ECO:0007669"/>
    <property type="project" value="UniProtKB-KW"/>
</dbReference>
<keyword evidence="4" id="KW-0547">Nucleotide-binding</keyword>
<dbReference type="NCBIfam" id="TIGR00017">
    <property type="entry name" value="cmk"/>
    <property type="match status" value="1"/>
</dbReference>
<dbReference type="CDD" id="cd02020">
    <property type="entry name" value="CMPK"/>
    <property type="match status" value="1"/>
</dbReference>
<comment type="caution">
    <text evidence="10">The sequence shown here is derived from an EMBL/GenBank/DDBJ whole genome shotgun (WGS) entry which is preliminary data.</text>
</comment>
<keyword evidence="3" id="KW-0808">Transferase</keyword>
<dbReference type="Gene3D" id="3.40.50.300">
    <property type="entry name" value="P-loop containing nucleotide triphosphate hydrolases"/>
    <property type="match status" value="1"/>
</dbReference>
<dbReference type="SUPFAM" id="SSF52540">
    <property type="entry name" value="P-loop containing nucleoside triphosphate hydrolases"/>
    <property type="match status" value="1"/>
</dbReference>
<name>A0A2S4K0D2_9SPIO</name>
<organism evidence="10 11">
    <name type="scientific">Alkalispirochaeta sphaeroplastigenens</name>
    <dbReference type="NCBI Taxonomy" id="1187066"/>
    <lineage>
        <taxon>Bacteria</taxon>
        <taxon>Pseudomonadati</taxon>
        <taxon>Spirochaetota</taxon>
        <taxon>Spirochaetia</taxon>
        <taxon>Spirochaetales</taxon>
        <taxon>Spirochaetaceae</taxon>
        <taxon>Alkalispirochaeta</taxon>
    </lineage>
</organism>
<evidence type="ECO:0000256" key="7">
    <source>
        <dbReference type="ARBA" id="ARBA00047615"/>
    </source>
</evidence>
<dbReference type="AlphaFoldDB" id="A0A2S4K0D2"/>
<accession>A0A2S4K0D2</accession>
<comment type="catalytic activity">
    <reaction evidence="7">
        <text>dCMP + ATP = dCDP + ADP</text>
        <dbReference type="Rhea" id="RHEA:25094"/>
        <dbReference type="ChEBI" id="CHEBI:30616"/>
        <dbReference type="ChEBI" id="CHEBI:57566"/>
        <dbReference type="ChEBI" id="CHEBI:58593"/>
        <dbReference type="ChEBI" id="CHEBI:456216"/>
        <dbReference type="EC" id="2.7.4.25"/>
    </reaction>
</comment>
<gene>
    <name evidence="10" type="ORF">AU468_01665</name>
</gene>
<proteinExistence type="inferred from homology"/>
<comment type="catalytic activity">
    <reaction evidence="8">
        <text>CMP + ATP = CDP + ADP</text>
        <dbReference type="Rhea" id="RHEA:11600"/>
        <dbReference type="ChEBI" id="CHEBI:30616"/>
        <dbReference type="ChEBI" id="CHEBI:58069"/>
        <dbReference type="ChEBI" id="CHEBI:60377"/>
        <dbReference type="ChEBI" id="CHEBI:456216"/>
        <dbReference type="EC" id="2.7.4.25"/>
    </reaction>
</comment>
<evidence type="ECO:0000256" key="1">
    <source>
        <dbReference type="ARBA" id="ARBA00009427"/>
    </source>
</evidence>
<evidence type="ECO:0000259" key="9">
    <source>
        <dbReference type="Pfam" id="PF02224"/>
    </source>
</evidence>
<comment type="similarity">
    <text evidence="1">Belongs to the cytidylate kinase family. Type 1 subfamily.</text>
</comment>
<evidence type="ECO:0000256" key="3">
    <source>
        <dbReference type="ARBA" id="ARBA00022679"/>
    </source>
</evidence>
<evidence type="ECO:0000313" key="10">
    <source>
        <dbReference type="EMBL" id="POR05221.1"/>
    </source>
</evidence>
<evidence type="ECO:0000256" key="8">
    <source>
        <dbReference type="ARBA" id="ARBA00048478"/>
    </source>
</evidence>
<evidence type="ECO:0000256" key="6">
    <source>
        <dbReference type="ARBA" id="ARBA00022840"/>
    </source>
</evidence>
<dbReference type="EC" id="2.7.4.25" evidence="2"/>
<dbReference type="Proteomes" id="UP000237350">
    <property type="component" value="Unassembled WGS sequence"/>
</dbReference>
<dbReference type="EMBL" id="LPWH01000004">
    <property type="protein sequence ID" value="POR05221.1"/>
    <property type="molecule type" value="Genomic_DNA"/>
</dbReference>
<reference evidence="11" key="1">
    <citation type="submission" date="2015-12" db="EMBL/GenBank/DDBJ databases">
        <authorList>
            <person name="Lodha T.D."/>
            <person name="Chintalapati S."/>
            <person name="Chintalapati V.R."/>
            <person name="Sravanthi T."/>
        </authorList>
    </citation>
    <scope>NUCLEOTIDE SEQUENCE [LARGE SCALE GENOMIC DNA]</scope>
    <source>
        <strain evidence="11">JC133</strain>
    </source>
</reference>
<dbReference type="InterPro" id="IPR027417">
    <property type="entry name" value="P-loop_NTPase"/>
</dbReference>
<dbReference type="Pfam" id="PF02224">
    <property type="entry name" value="Cytidylate_kin"/>
    <property type="match status" value="1"/>
</dbReference>
<evidence type="ECO:0000256" key="2">
    <source>
        <dbReference type="ARBA" id="ARBA00012906"/>
    </source>
</evidence>
<keyword evidence="5" id="KW-0418">Kinase</keyword>
<protein>
    <recommendedName>
        <fullName evidence="2">(d)CMP kinase</fullName>
        <ecNumber evidence="2">2.7.4.25</ecNumber>
    </recommendedName>
</protein>
<dbReference type="InterPro" id="IPR011994">
    <property type="entry name" value="Cytidylate_kinase_dom"/>
</dbReference>
<dbReference type="GO" id="GO:0036431">
    <property type="term" value="F:dCMP kinase activity"/>
    <property type="evidence" value="ECO:0007669"/>
    <property type="project" value="InterPro"/>
</dbReference>
<keyword evidence="6" id="KW-0067">ATP-binding</keyword>
<dbReference type="InterPro" id="IPR003136">
    <property type="entry name" value="Cytidylate_kin"/>
</dbReference>
<evidence type="ECO:0000256" key="5">
    <source>
        <dbReference type="ARBA" id="ARBA00022777"/>
    </source>
</evidence>